<proteinExistence type="predicted"/>
<dbReference type="EMBL" id="JACGXN010000016">
    <property type="protein sequence ID" value="MBA8881741.1"/>
    <property type="molecule type" value="Genomic_DNA"/>
</dbReference>
<organism evidence="1 2">
    <name type="scientific">Phyllobacterium myrsinacearum</name>
    <dbReference type="NCBI Taxonomy" id="28101"/>
    <lineage>
        <taxon>Bacteria</taxon>
        <taxon>Pseudomonadati</taxon>
        <taxon>Pseudomonadota</taxon>
        <taxon>Alphaproteobacteria</taxon>
        <taxon>Hyphomicrobiales</taxon>
        <taxon>Phyllobacteriaceae</taxon>
        <taxon>Phyllobacterium</taxon>
    </lineage>
</organism>
<protein>
    <submittedName>
        <fullName evidence="1">Uncharacterized protein</fullName>
    </submittedName>
</protein>
<reference evidence="1 2" key="1">
    <citation type="submission" date="2020-07" db="EMBL/GenBank/DDBJ databases">
        <title>Genomic Encyclopedia of Type Strains, Phase IV (KMG-V): Genome sequencing to study the core and pangenomes of soil and plant-associated prokaryotes.</title>
        <authorList>
            <person name="Whitman W."/>
        </authorList>
    </citation>
    <scope>NUCLEOTIDE SEQUENCE [LARGE SCALE GENOMIC DNA]</scope>
    <source>
        <strain evidence="1 2">AN3</strain>
    </source>
</reference>
<gene>
    <name evidence="1" type="ORF">FHW16_005486</name>
</gene>
<evidence type="ECO:0000313" key="1">
    <source>
        <dbReference type="EMBL" id="MBA8881741.1"/>
    </source>
</evidence>
<sequence length="144" mass="15624">MLLKLTKDLPELRKSANATIDTEAEALRLTFITPGDGQAMAYQQKKLEAEAYLANTLISPAEVPHIAFEAEAAGVSLMEQSMLVVTMFHEWQQISALIEKARLSAKSRVGQAADPQAIETAAQVDWSEVLGLANRSAVVDNVSQ</sequence>
<accession>A0A839ENT1</accession>
<name>A0A839ENT1_9HYPH</name>
<evidence type="ECO:0000313" key="2">
    <source>
        <dbReference type="Proteomes" id="UP000549052"/>
    </source>
</evidence>
<dbReference type="Proteomes" id="UP000549052">
    <property type="component" value="Unassembled WGS sequence"/>
</dbReference>
<dbReference type="AlphaFoldDB" id="A0A839ENT1"/>
<keyword evidence="2" id="KW-1185">Reference proteome</keyword>
<comment type="caution">
    <text evidence="1">The sequence shown here is derived from an EMBL/GenBank/DDBJ whole genome shotgun (WGS) entry which is preliminary data.</text>
</comment>
<dbReference type="RefSeq" id="WP_182552287.1">
    <property type="nucleotide sequence ID" value="NZ_JACGXN010000016.1"/>
</dbReference>